<name>A0A8J2L922_9HEXA</name>
<gene>
    <name evidence="1" type="ORF">AFUS01_LOCUS37512</name>
</gene>
<dbReference type="EMBL" id="CAJVCH010543880">
    <property type="protein sequence ID" value="CAG7827530.1"/>
    <property type="molecule type" value="Genomic_DNA"/>
</dbReference>
<dbReference type="AlphaFoldDB" id="A0A8J2L922"/>
<reference evidence="1" key="1">
    <citation type="submission" date="2021-06" db="EMBL/GenBank/DDBJ databases">
        <authorList>
            <person name="Hodson N. C."/>
            <person name="Mongue J. A."/>
            <person name="Jaron S. K."/>
        </authorList>
    </citation>
    <scope>NUCLEOTIDE SEQUENCE</scope>
</reference>
<dbReference type="OrthoDB" id="6581217at2759"/>
<dbReference type="Proteomes" id="UP000708208">
    <property type="component" value="Unassembled WGS sequence"/>
</dbReference>
<evidence type="ECO:0000313" key="1">
    <source>
        <dbReference type="EMBL" id="CAG7827530.1"/>
    </source>
</evidence>
<organism evidence="1 2">
    <name type="scientific">Allacma fusca</name>
    <dbReference type="NCBI Taxonomy" id="39272"/>
    <lineage>
        <taxon>Eukaryota</taxon>
        <taxon>Metazoa</taxon>
        <taxon>Ecdysozoa</taxon>
        <taxon>Arthropoda</taxon>
        <taxon>Hexapoda</taxon>
        <taxon>Collembola</taxon>
        <taxon>Symphypleona</taxon>
        <taxon>Sminthuridae</taxon>
        <taxon>Allacma</taxon>
    </lineage>
</organism>
<accession>A0A8J2L922</accession>
<comment type="caution">
    <text evidence="1">The sequence shown here is derived from an EMBL/GenBank/DDBJ whole genome shotgun (WGS) entry which is preliminary data.</text>
</comment>
<keyword evidence="2" id="KW-1185">Reference proteome</keyword>
<proteinExistence type="predicted"/>
<evidence type="ECO:0000313" key="2">
    <source>
        <dbReference type="Proteomes" id="UP000708208"/>
    </source>
</evidence>
<evidence type="ECO:0008006" key="3">
    <source>
        <dbReference type="Google" id="ProtNLM"/>
    </source>
</evidence>
<protein>
    <recommendedName>
        <fullName evidence="3">DDE Tnp4 domain-containing protein</fullName>
    </recommendedName>
</protein>
<sequence length="212" mass="24946">MARLNQRFVLKILIARKIRKRQKQRKRSMYIRPIFRNRFVQGEHNLVRELAKDPYYHHRYFRMNKETFEEILSMLGDRLEHGQNLLRPISALERLAITMREFSVDADQNFILVDVGPSESCSDGGVFKNSKFEEKCERGQYELPPSKVLNGAVFNSVILGDDGFPLKPYLMKPYSGSCKMENILDNHRRDTSTRNTYCESYDSTTQFFELSE</sequence>